<dbReference type="Proteomes" id="UP001208771">
    <property type="component" value="Unassembled WGS sequence"/>
</dbReference>
<dbReference type="AlphaFoldDB" id="A0AAE3MYR7"/>
<reference evidence="3" key="1">
    <citation type="submission" date="2022-07" db="EMBL/GenBank/DDBJ databases">
        <title>Ectorhizobium quercum gen.nov., sp. nov.</title>
        <authorList>
            <person name="Ma T."/>
            <person name="Li Y."/>
        </authorList>
    </citation>
    <scope>NUCLEOTIDE SEQUENCE</scope>
    <source>
        <strain evidence="3">BDR2-2</strain>
    </source>
</reference>
<proteinExistence type="predicted"/>
<feature type="transmembrane region" description="Helical" evidence="1">
    <location>
        <begin position="73"/>
        <end position="106"/>
    </location>
</feature>
<sequence length="151" mass="15713">MINRDICCGVLFILIGVLFGYQALFHLQLGTLRNMGPGFFPAFLSGVAIVIGLSVAVSGIRQGGREAVFDLPWRAIAAILAGPLIFGIMIAPFGLVPSILVLAIVAAGASRKTSPLSALTISVVMTAFCTVVFTFGLGIPIPLFGPLLVTP</sequence>
<protein>
    <submittedName>
        <fullName evidence="3">Tripartite tricarboxylate transporter TctB family protein</fullName>
    </submittedName>
</protein>
<feature type="transmembrane region" description="Helical" evidence="1">
    <location>
        <begin position="118"/>
        <end position="149"/>
    </location>
</feature>
<feature type="transmembrane region" description="Helical" evidence="1">
    <location>
        <begin position="7"/>
        <end position="27"/>
    </location>
</feature>
<feature type="domain" description="DUF1468" evidence="2">
    <location>
        <begin position="8"/>
        <end position="142"/>
    </location>
</feature>
<evidence type="ECO:0000256" key="1">
    <source>
        <dbReference type="SAM" id="Phobius"/>
    </source>
</evidence>
<evidence type="ECO:0000313" key="3">
    <source>
        <dbReference type="EMBL" id="MCX8997429.1"/>
    </source>
</evidence>
<dbReference type="EMBL" id="JANFPI010000003">
    <property type="protein sequence ID" value="MCX8997429.1"/>
    <property type="molecule type" value="Genomic_DNA"/>
</dbReference>
<feature type="transmembrane region" description="Helical" evidence="1">
    <location>
        <begin position="39"/>
        <end position="61"/>
    </location>
</feature>
<dbReference type="Pfam" id="PF07331">
    <property type="entry name" value="TctB"/>
    <property type="match status" value="1"/>
</dbReference>
<gene>
    <name evidence="3" type="ORF">NOF55_09945</name>
</gene>
<dbReference type="RefSeq" id="WP_306411217.1">
    <property type="nucleotide sequence ID" value="NZ_JANFPI010000003.1"/>
</dbReference>
<organism evidence="3 4">
    <name type="scientific">Ectorhizobium quercum</name>
    <dbReference type="NCBI Taxonomy" id="2965071"/>
    <lineage>
        <taxon>Bacteria</taxon>
        <taxon>Pseudomonadati</taxon>
        <taxon>Pseudomonadota</taxon>
        <taxon>Alphaproteobacteria</taxon>
        <taxon>Hyphomicrobiales</taxon>
        <taxon>Rhizobiaceae</taxon>
        <taxon>Ectorhizobium</taxon>
    </lineage>
</organism>
<keyword evidence="4" id="KW-1185">Reference proteome</keyword>
<evidence type="ECO:0000313" key="4">
    <source>
        <dbReference type="Proteomes" id="UP001208771"/>
    </source>
</evidence>
<comment type="caution">
    <text evidence="3">The sequence shown here is derived from an EMBL/GenBank/DDBJ whole genome shotgun (WGS) entry which is preliminary data.</text>
</comment>
<keyword evidence="1" id="KW-0472">Membrane</keyword>
<accession>A0AAE3MYR7</accession>
<keyword evidence="1" id="KW-1133">Transmembrane helix</keyword>
<dbReference type="InterPro" id="IPR009936">
    <property type="entry name" value="DUF1468"/>
</dbReference>
<keyword evidence="1" id="KW-0812">Transmembrane</keyword>
<evidence type="ECO:0000259" key="2">
    <source>
        <dbReference type="Pfam" id="PF07331"/>
    </source>
</evidence>
<name>A0AAE3MYR7_9HYPH</name>